<reference evidence="3" key="1">
    <citation type="submission" date="2020-04" db="EMBL/GenBank/DDBJ databases">
        <authorList>
            <person name="Alioto T."/>
            <person name="Alioto T."/>
            <person name="Gomez Garrido J."/>
        </authorList>
    </citation>
    <scope>NUCLEOTIDE SEQUENCE</scope>
    <source>
        <strain evidence="3">A484AB</strain>
    </source>
</reference>
<keyword evidence="2" id="KW-0677">Repeat</keyword>
<accession>A0A6S7GL32</accession>
<gene>
    <name evidence="3" type="ORF">PACLA_8A050770</name>
</gene>
<proteinExistence type="predicted"/>
<evidence type="ECO:0000256" key="2">
    <source>
        <dbReference type="ARBA" id="ARBA00022737"/>
    </source>
</evidence>
<dbReference type="PANTHER" id="PTHR19857">
    <property type="entry name" value="MITOCHONDRIAL DIVISION PROTEIN 1-RELATED"/>
    <property type="match status" value="1"/>
</dbReference>
<feature type="non-terminal residue" evidence="3">
    <location>
        <position position="1"/>
    </location>
</feature>
<keyword evidence="1" id="KW-0853">WD repeat</keyword>
<dbReference type="AlphaFoldDB" id="A0A6S7GL32"/>
<dbReference type="OrthoDB" id="1602884at2759"/>
<organism evidence="3 4">
    <name type="scientific">Paramuricea clavata</name>
    <name type="common">Red gorgonian</name>
    <name type="synonym">Violescent sea-whip</name>
    <dbReference type="NCBI Taxonomy" id="317549"/>
    <lineage>
        <taxon>Eukaryota</taxon>
        <taxon>Metazoa</taxon>
        <taxon>Cnidaria</taxon>
        <taxon>Anthozoa</taxon>
        <taxon>Octocorallia</taxon>
        <taxon>Malacalcyonacea</taxon>
        <taxon>Plexauridae</taxon>
        <taxon>Paramuricea</taxon>
    </lineage>
</organism>
<evidence type="ECO:0000256" key="1">
    <source>
        <dbReference type="ARBA" id="ARBA00022574"/>
    </source>
</evidence>
<dbReference type="InterPro" id="IPR036322">
    <property type="entry name" value="WD40_repeat_dom_sf"/>
</dbReference>
<dbReference type="InterPro" id="IPR001680">
    <property type="entry name" value="WD40_rpt"/>
</dbReference>
<dbReference type="Gene3D" id="2.130.10.10">
    <property type="entry name" value="YVTN repeat-like/Quinoprotein amine dehydrogenase"/>
    <property type="match status" value="2"/>
</dbReference>
<dbReference type="EMBL" id="CACRXK020002032">
    <property type="protein sequence ID" value="CAB3992355.1"/>
    <property type="molecule type" value="Genomic_DNA"/>
</dbReference>
<dbReference type="SMART" id="SM00320">
    <property type="entry name" value="WD40"/>
    <property type="match status" value="3"/>
</dbReference>
<sequence length="339" mass="38078">VDNLYRSFKFKQTYCRDLARRPEKVKSMDRYLFCSGAYDGKVNIYSAKKCHLLGSYQITTLSLARNINAVRFTSDGQKVLATTTVRRLVVLDVETGEQIFAYDNCTYNGRDRTALAVNLHSGPNLVVCACVNGKGLALFDLRMPLPLDFVNELYDGIIRDAVFLHESWPWCKGQPAILSVAENGIAKVTSLDGRVMQTIDIGSSIHSVAETPEKYGSMVDDGFGSVVMFGGDHLSSYVPDVGVQETMTEHGDVPLWKIKYSSNGNYLYTACDKGVVRRYRRYSDRHEFQDELFSHKDDVEDMDISPFDEYIVTASKDRSVGVYRLGGPSHGSTEYKEVR</sequence>
<comment type="caution">
    <text evidence="3">The sequence shown here is derived from an EMBL/GenBank/DDBJ whole genome shotgun (WGS) entry which is preliminary data.</text>
</comment>
<name>A0A6S7GL32_PARCT</name>
<protein>
    <submittedName>
        <fullName evidence="3">Uncharacterized protein LOC111333807</fullName>
    </submittedName>
</protein>
<dbReference type="Pfam" id="PF00400">
    <property type="entry name" value="WD40"/>
    <property type="match status" value="2"/>
</dbReference>
<evidence type="ECO:0000313" key="3">
    <source>
        <dbReference type="EMBL" id="CAB3992355.1"/>
    </source>
</evidence>
<dbReference type="PROSITE" id="PS50082">
    <property type="entry name" value="WD_REPEATS_2"/>
    <property type="match status" value="1"/>
</dbReference>
<dbReference type="InterPro" id="IPR015943">
    <property type="entry name" value="WD40/YVTN_repeat-like_dom_sf"/>
</dbReference>
<dbReference type="PANTHER" id="PTHR19857:SF21">
    <property type="entry name" value="ANAPHASE-PROMOTING COMPLEX SUBUNIT 4 WD40 DOMAIN-CONTAINING PROTEIN"/>
    <property type="match status" value="1"/>
</dbReference>
<evidence type="ECO:0000313" key="4">
    <source>
        <dbReference type="Proteomes" id="UP001152795"/>
    </source>
</evidence>
<keyword evidence="4" id="KW-1185">Reference proteome</keyword>
<dbReference type="Proteomes" id="UP001152795">
    <property type="component" value="Unassembled WGS sequence"/>
</dbReference>
<dbReference type="SUPFAM" id="SSF50978">
    <property type="entry name" value="WD40 repeat-like"/>
    <property type="match status" value="1"/>
</dbReference>
<dbReference type="InterPro" id="IPR051179">
    <property type="entry name" value="WD_repeat_multifunction"/>
</dbReference>